<comment type="caution">
    <text evidence="1">The sequence shown here is derived from an EMBL/GenBank/DDBJ whole genome shotgun (WGS) entry which is preliminary data.</text>
</comment>
<evidence type="ECO:0000313" key="1">
    <source>
        <dbReference type="EMBL" id="EQB30999.1"/>
    </source>
</evidence>
<dbReference type="Proteomes" id="UP000015523">
    <property type="component" value="Unassembled WGS sequence"/>
</dbReference>
<proteinExistence type="predicted"/>
<dbReference type="PATRIC" id="fig|1346791.3.peg.3265"/>
<organism evidence="1 2">
    <name type="scientific">Sphingobium ummariense RL-3</name>
    <dbReference type="NCBI Taxonomy" id="1346791"/>
    <lineage>
        <taxon>Bacteria</taxon>
        <taxon>Pseudomonadati</taxon>
        <taxon>Pseudomonadota</taxon>
        <taxon>Alphaproteobacteria</taxon>
        <taxon>Sphingomonadales</taxon>
        <taxon>Sphingomonadaceae</taxon>
        <taxon>Sphingobium</taxon>
    </lineage>
</organism>
<dbReference type="eggNOG" id="ENOG50331C5">
    <property type="taxonomic scope" value="Bacteria"/>
</dbReference>
<dbReference type="AlphaFoldDB" id="T0K342"/>
<protein>
    <submittedName>
        <fullName evidence="1">Signal peptide protein</fullName>
    </submittedName>
</protein>
<dbReference type="STRING" id="1346791.M529_16930"/>
<evidence type="ECO:0000313" key="2">
    <source>
        <dbReference type="Proteomes" id="UP000015523"/>
    </source>
</evidence>
<dbReference type="EMBL" id="AUWY01000112">
    <property type="protein sequence ID" value="EQB30999.1"/>
    <property type="molecule type" value="Genomic_DNA"/>
</dbReference>
<name>T0K342_9SPHN</name>
<gene>
    <name evidence="1" type="ORF">M529_16930</name>
</gene>
<keyword evidence="2" id="KW-1185">Reference proteome</keyword>
<sequence length="102" mass="10539">MDMAGVDGAYDCVAKTPMGDQNGVLTVISAGETFHGTFAGMLGSLDVKDGKVDGNHLTWKMDMTVPMPMTLECEAEVTGDTISGTMQLGAFGAAGFSGTRRG</sequence>
<reference evidence="1 2" key="1">
    <citation type="journal article" date="2013" name="Genome Announc.">
        <title>Draft Genome Sequence of Sphingobium ummariense Strain RL-3, a Hexachlorocyclohexane-Degrading Bacterium.</title>
        <authorList>
            <person name="Kohli P."/>
            <person name="Dua A."/>
            <person name="Sangwan N."/>
            <person name="Oldach P."/>
            <person name="Khurana J.P."/>
            <person name="Lal R."/>
        </authorList>
    </citation>
    <scope>NUCLEOTIDE SEQUENCE [LARGE SCALE GENOMIC DNA]</scope>
    <source>
        <strain evidence="1 2">RL-3</strain>
    </source>
</reference>
<accession>T0K342</accession>